<dbReference type="EMBL" id="CABITT030000003">
    <property type="protein sequence ID" value="VVA99029.1"/>
    <property type="molecule type" value="Genomic_DNA"/>
</dbReference>
<gene>
    <name evidence="2" type="ORF">ANE_LOCUS9474</name>
</gene>
<proteinExistence type="predicted"/>
<organism evidence="2 3">
    <name type="scientific">Arabis nemorensis</name>
    <dbReference type="NCBI Taxonomy" id="586526"/>
    <lineage>
        <taxon>Eukaryota</taxon>
        <taxon>Viridiplantae</taxon>
        <taxon>Streptophyta</taxon>
        <taxon>Embryophyta</taxon>
        <taxon>Tracheophyta</taxon>
        <taxon>Spermatophyta</taxon>
        <taxon>Magnoliopsida</taxon>
        <taxon>eudicotyledons</taxon>
        <taxon>Gunneridae</taxon>
        <taxon>Pentapetalae</taxon>
        <taxon>rosids</taxon>
        <taxon>malvids</taxon>
        <taxon>Brassicales</taxon>
        <taxon>Brassicaceae</taxon>
        <taxon>Arabideae</taxon>
        <taxon>Arabis</taxon>
    </lineage>
</organism>
<reference evidence="2" key="1">
    <citation type="submission" date="2019-07" db="EMBL/GenBank/DDBJ databases">
        <authorList>
            <person name="Dittberner H."/>
        </authorList>
    </citation>
    <scope>NUCLEOTIDE SEQUENCE [LARGE SCALE GENOMIC DNA]</scope>
</reference>
<dbReference type="Proteomes" id="UP000489600">
    <property type="component" value="Unassembled WGS sequence"/>
</dbReference>
<sequence length="152" mass="17708">MLRCELNDGNTARFWFDNWSILGCLKDYIGDSGPRIMGIPLQSTVRQALNARDWSAQSRSRNGLIRNVKDLLRTYDPPDNNMESDVYSWGEINQAGRGFSTRIIWESLRPSTQRKHWSKAVWCKFGVPKHSFTFWTANLNRLPVKRDWQTGE</sequence>
<evidence type="ECO:0000259" key="1">
    <source>
        <dbReference type="Pfam" id="PF13966"/>
    </source>
</evidence>
<dbReference type="OrthoDB" id="1112410at2759"/>
<keyword evidence="3" id="KW-1185">Reference proteome</keyword>
<dbReference type="Pfam" id="PF13966">
    <property type="entry name" value="zf-RVT"/>
    <property type="match status" value="1"/>
</dbReference>
<protein>
    <recommendedName>
        <fullName evidence="1">Reverse transcriptase zinc-binding domain-containing protein</fullName>
    </recommendedName>
</protein>
<dbReference type="InterPro" id="IPR026960">
    <property type="entry name" value="RVT-Znf"/>
</dbReference>
<accession>A0A565BBN7</accession>
<feature type="domain" description="Reverse transcriptase zinc-binding" evidence="1">
    <location>
        <begin position="99"/>
        <end position="147"/>
    </location>
</feature>
<comment type="caution">
    <text evidence="2">The sequence shown here is derived from an EMBL/GenBank/DDBJ whole genome shotgun (WGS) entry which is preliminary data.</text>
</comment>
<dbReference type="AlphaFoldDB" id="A0A565BBN7"/>
<evidence type="ECO:0000313" key="2">
    <source>
        <dbReference type="EMBL" id="VVA99029.1"/>
    </source>
</evidence>
<evidence type="ECO:0000313" key="3">
    <source>
        <dbReference type="Proteomes" id="UP000489600"/>
    </source>
</evidence>
<name>A0A565BBN7_9BRAS</name>